<reference evidence="3 4" key="1">
    <citation type="journal article" date="2013" name="Curr. Biol.">
        <title>The Genome of the Foraminiferan Reticulomyxa filosa.</title>
        <authorList>
            <person name="Glockner G."/>
            <person name="Hulsmann N."/>
            <person name="Schleicher M."/>
            <person name="Noegel A.A."/>
            <person name="Eichinger L."/>
            <person name="Gallinger C."/>
            <person name="Pawlowski J."/>
            <person name="Sierra R."/>
            <person name="Euteneuer U."/>
            <person name="Pillet L."/>
            <person name="Moustafa A."/>
            <person name="Platzer M."/>
            <person name="Groth M."/>
            <person name="Szafranski K."/>
            <person name="Schliwa M."/>
        </authorList>
    </citation>
    <scope>NUCLEOTIDE SEQUENCE [LARGE SCALE GENOMIC DNA]</scope>
</reference>
<feature type="compositionally biased region" description="Basic and acidic residues" evidence="1">
    <location>
        <begin position="80"/>
        <end position="110"/>
    </location>
</feature>
<comment type="caution">
    <text evidence="3">The sequence shown here is derived from an EMBL/GenBank/DDBJ whole genome shotgun (WGS) entry which is preliminary data.</text>
</comment>
<dbReference type="Proteomes" id="UP000023152">
    <property type="component" value="Unassembled WGS sequence"/>
</dbReference>
<evidence type="ECO:0000259" key="2">
    <source>
        <dbReference type="PROSITE" id="PS51998"/>
    </source>
</evidence>
<protein>
    <recommendedName>
        <fullName evidence="2">DEK-C domain-containing protein</fullName>
    </recommendedName>
</protein>
<dbReference type="PROSITE" id="PS51998">
    <property type="entry name" value="DEK_C"/>
    <property type="match status" value="1"/>
</dbReference>
<dbReference type="AlphaFoldDB" id="X6MJT4"/>
<feature type="compositionally biased region" description="Acidic residues" evidence="1">
    <location>
        <begin position="138"/>
        <end position="150"/>
    </location>
</feature>
<dbReference type="EMBL" id="ASPP01020196">
    <property type="protein sequence ID" value="ETO14129.1"/>
    <property type="molecule type" value="Genomic_DNA"/>
</dbReference>
<accession>X6MJT4</accession>
<gene>
    <name evidence="3" type="ORF">RFI_23240</name>
</gene>
<evidence type="ECO:0000313" key="3">
    <source>
        <dbReference type="EMBL" id="ETO14129.1"/>
    </source>
</evidence>
<feature type="region of interest" description="Disordered" evidence="1">
    <location>
        <begin position="70"/>
        <end position="164"/>
    </location>
</feature>
<keyword evidence="4" id="KW-1185">Reference proteome</keyword>
<name>X6MJT4_RETFI</name>
<evidence type="ECO:0000256" key="1">
    <source>
        <dbReference type="SAM" id="MobiDB-lite"/>
    </source>
</evidence>
<dbReference type="InterPro" id="IPR014876">
    <property type="entry name" value="DEK_C"/>
</dbReference>
<feature type="compositionally biased region" description="Basic and acidic residues" evidence="1">
    <location>
        <begin position="151"/>
        <end position="161"/>
    </location>
</feature>
<dbReference type="OrthoDB" id="10251073at2759"/>
<feature type="domain" description="DEK-C" evidence="2">
    <location>
        <begin position="9"/>
        <end position="66"/>
    </location>
</feature>
<dbReference type="Gene3D" id="1.10.10.60">
    <property type="entry name" value="Homeodomain-like"/>
    <property type="match status" value="1"/>
</dbReference>
<dbReference type="SUPFAM" id="SSF109715">
    <property type="entry name" value="DEK C-terminal domain"/>
    <property type="match status" value="1"/>
</dbReference>
<organism evidence="3 4">
    <name type="scientific">Reticulomyxa filosa</name>
    <dbReference type="NCBI Taxonomy" id="46433"/>
    <lineage>
        <taxon>Eukaryota</taxon>
        <taxon>Sar</taxon>
        <taxon>Rhizaria</taxon>
        <taxon>Retaria</taxon>
        <taxon>Foraminifera</taxon>
        <taxon>Monothalamids</taxon>
        <taxon>Reticulomyxidae</taxon>
        <taxon>Reticulomyxa</taxon>
    </lineage>
</organism>
<proteinExistence type="predicted"/>
<evidence type="ECO:0000313" key="4">
    <source>
        <dbReference type="Proteomes" id="UP000023152"/>
    </source>
</evidence>
<dbReference type="Pfam" id="PF08766">
    <property type="entry name" value="DEK_C"/>
    <property type="match status" value="1"/>
</dbReference>
<sequence>MSCLKLKYEKNQEEVLKRLNEILKQSDLASLTRKTVRKQLEMELGVNLSSPEWRDTLKNAINDFLEQRQNEEQNQNEDNNSEHGSSDENILPKEDKASEVSKYDEVDSRAVKKKKMNDSNIQATKRDKTKPRNKPKFDEEEEEEEEGQEQLPEHDDEERAGNQKPLLQYNKEDDSYSMTVIFFYQISQGNFIFCKSKKGGTMNIIRHREGGLEHNKTKSCQQEVNEGKAYVGLREFYAKDGVNLPTKRSQFGYGTMEGLLYFNASN</sequence>